<evidence type="ECO:0000256" key="1">
    <source>
        <dbReference type="SAM" id="MobiDB-lite"/>
    </source>
</evidence>
<comment type="caution">
    <text evidence="3">The sequence shown here is derived from an EMBL/GenBank/DDBJ whole genome shotgun (WGS) entry which is preliminary data.</text>
</comment>
<gene>
    <name evidence="3" type="ORF">GAGA_0034</name>
</gene>
<evidence type="ECO:0000313" key="4">
    <source>
        <dbReference type="Proteomes" id="UP000008372"/>
    </source>
</evidence>
<dbReference type="InterPro" id="IPR021104">
    <property type="entry name" value="KfrA_DNA-bd_N"/>
</dbReference>
<accession>A0ABQ0I0R9</accession>
<dbReference type="Pfam" id="PF11740">
    <property type="entry name" value="KfrA_N"/>
    <property type="match status" value="1"/>
</dbReference>
<dbReference type="Proteomes" id="UP000008372">
    <property type="component" value="Unassembled WGS sequence"/>
</dbReference>
<sequence>MLYYVLCNMLLNNPRGITMARAGVTYHDIAKAAEAIKTQGQEPTVDRVREHLGTGSKSTIAPLLKRWRSGNGEAADVSGLPSDLVEVVKSLHERVQQMADHRIEQARQEFETLKEELRKELNHANNTIAQLTARQRDLENQIARITEEKSLQDKSLEDARVSLAKAESQRDEAFTRTNDLKKSVSELKQENRDIRDHFDHYQQRTADDRQQEREQSRIVNQGLKDQIQDLQHRLAQAESRTSELLDANAQLLRNADELKQANAALNSDLNGKIEDIQNLKHELEEAATKYREYQRKNDQLAENTAVLTTQKADVDKQVAVLSQALETTKAELKTTQNKAAFLTDENKVILQEKAVIQGQFKQLQESL</sequence>
<keyword evidence="4" id="KW-1185">Reference proteome</keyword>
<feature type="region of interest" description="Disordered" evidence="1">
    <location>
        <begin position="185"/>
        <end position="215"/>
    </location>
</feature>
<evidence type="ECO:0000313" key="3">
    <source>
        <dbReference type="EMBL" id="GAC02899.1"/>
    </source>
</evidence>
<feature type="domain" description="KfrA N-terminal DNA-binding" evidence="2">
    <location>
        <begin position="25"/>
        <end position="133"/>
    </location>
</feature>
<organism evidence="3 4">
    <name type="scientific">Paraglaciecola agarilytica NO2</name>
    <dbReference type="NCBI Taxonomy" id="1125747"/>
    <lineage>
        <taxon>Bacteria</taxon>
        <taxon>Pseudomonadati</taxon>
        <taxon>Pseudomonadota</taxon>
        <taxon>Gammaproteobacteria</taxon>
        <taxon>Alteromonadales</taxon>
        <taxon>Alteromonadaceae</taxon>
        <taxon>Paraglaciecola</taxon>
    </lineage>
</organism>
<name>A0ABQ0I0R9_9ALTE</name>
<protein>
    <recommendedName>
        <fullName evidence="2">KfrA N-terminal DNA-binding domain-containing protein</fullName>
    </recommendedName>
</protein>
<evidence type="ECO:0000259" key="2">
    <source>
        <dbReference type="Pfam" id="PF11740"/>
    </source>
</evidence>
<proteinExistence type="predicted"/>
<reference evidence="3 4" key="1">
    <citation type="journal article" date="2014" name="Environ. Microbiol.">
        <title>Comparative genomics of the marine bacterial genus Glaciecola reveals the high degree of genomic diversity and genomic characteristic for cold adaptation.</title>
        <authorList>
            <person name="Qin Q.L."/>
            <person name="Xie B.B."/>
            <person name="Yu Y."/>
            <person name="Shu Y.L."/>
            <person name="Rong J.C."/>
            <person name="Zhang Y.J."/>
            <person name="Zhao D.L."/>
            <person name="Chen X.L."/>
            <person name="Zhang X.Y."/>
            <person name="Chen B."/>
            <person name="Zhou B.C."/>
            <person name="Zhang Y.Z."/>
        </authorList>
    </citation>
    <scope>NUCLEOTIDE SEQUENCE [LARGE SCALE GENOMIC DNA]</scope>
    <source>
        <strain evidence="3 4">NO2</strain>
    </source>
</reference>
<dbReference type="EMBL" id="BAEK01000004">
    <property type="protein sequence ID" value="GAC02899.1"/>
    <property type="molecule type" value="Genomic_DNA"/>
</dbReference>